<dbReference type="PANTHER" id="PTHR23245:SF31">
    <property type="entry name" value="TRNA WYBUTOSINE-SYNTHESIZING PROTEIN 3 HOMOLOG"/>
    <property type="match status" value="1"/>
</dbReference>
<keyword evidence="3" id="KW-0819">tRNA processing</keyword>
<reference evidence="5" key="2">
    <citation type="journal article" date="2014" name="ISME J.">
        <title>Microbial stratification in low pH oxic and suboxic macroscopic growths along an acid mine drainage.</title>
        <authorList>
            <person name="Mendez-Garcia C."/>
            <person name="Mesa V."/>
            <person name="Sprenger R.R."/>
            <person name="Richter M."/>
            <person name="Diez M.S."/>
            <person name="Solano J."/>
            <person name="Bargiela R."/>
            <person name="Golyshina O.V."/>
            <person name="Manteca A."/>
            <person name="Ramos J.L."/>
            <person name="Gallego J.R."/>
            <person name="Llorente I."/>
            <person name="Martins Dos Santos V.A."/>
            <person name="Jensen O.N."/>
            <person name="Pelaez A.I."/>
            <person name="Sanchez J."/>
            <person name="Ferrer M."/>
        </authorList>
    </citation>
    <scope>NUCLEOTIDE SEQUENCE</scope>
</reference>
<dbReference type="PANTHER" id="PTHR23245">
    <property type="entry name" value="TRNA METHYLTRANSFERASE"/>
    <property type="match status" value="1"/>
</dbReference>
<dbReference type="GO" id="GO:0008175">
    <property type="term" value="F:tRNA methyltransferase activity"/>
    <property type="evidence" value="ECO:0007669"/>
    <property type="project" value="TreeGrafter"/>
</dbReference>
<keyword evidence="2" id="KW-0949">S-adenosyl-L-methionine</keyword>
<dbReference type="InterPro" id="IPR056744">
    <property type="entry name" value="TRM5/TYW2-like_N"/>
</dbReference>
<dbReference type="GO" id="GO:0005737">
    <property type="term" value="C:cytoplasm"/>
    <property type="evidence" value="ECO:0007669"/>
    <property type="project" value="TreeGrafter"/>
</dbReference>
<evidence type="ECO:0000256" key="1">
    <source>
        <dbReference type="ARBA" id="ARBA00022679"/>
    </source>
</evidence>
<gene>
    <name evidence="5" type="ORF">B1B_13405</name>
</gene>
<accession>T0ZJU4</accession>
<evidence type="ECO:0000256" key="3">
    <source>
        <dbReference type="ARBA" id="ARBA00022694"/>
    </source>
</evidence>
<evidence type="ECO:0000313" key="5">
    <source>
        <dbReference type="EMBL" id="EQD44732.1"/>
    </source>
</evidence>
<keyword evidence="1 5" id="KW-0808">Transferase</keyword>
<dbReference type="PROSITE" id="PS51684">
    <property type="entry name" value="SAM_MT_TRM5_TYW2"/>
    <property type="match status" value="1"/>
</dbReference>
<dbReference type="Pfam" id="PF02475">
    <property type="entry name" value="TRM5-TYW2_MTfase"/>
    <property type="match status" value="1"/>
</dbReference>
<dbReference type="InterPro" id="IPR030382">
    <property type="entry name" value="MeTrfase_TRM5/TYW2"/>
</dbReference>
<comment type="caution">
    <text evidence="5">The sequence shown here is derived from an EMBL/GenBank/DDBJ whole genome shotgun (WGS) entry which is preliminary data.</text>
</comment>
<organism evidence="5">
    <name type="scientific">mine drainage metagenome</name>
    <dbReference type="NCBI Taxonomy" id="410659"/>
    <lineage>
        <taxon>unclassified sequences</taxon>
        <taxon>metagenomes</taxon>
        <taxon>ecological metagenomes</taxon>
    </lineage>
</organism>
<dbReference type="GO" id="GO:0030488">
    <property type="term" value="P:tRNA methylation"/>
    <property type="evidence" value="ECO:0007669"/>
    <property type="project" value="TreeGrafter"/>
</dbReference>
<sequence>MAASAGAETAARLPLGYHRMGRVLLLRLPRELRPEFPQIGEAWRQELGVATVLTQVGPVEGELRHPRIEVIAGTETDTEVIEHGIRYRFDAARILFATGNRAERQRAGWLTRPGETVVDLFAGVGYFALPAALRGDASVVYAAEKNPVAHGYLRQNAELNGVAERVRPLLGDNRELTIPLGEADRIFLGYLPSAAAWIPRALELGRRSGVWLHVHRVADVRGGTDASSELVRTTIESCGASILSAPEARVVKPYGPGRNHVVVDVRARPRD</sequence>
<dbReference type="Gene3D" id="3.30.300.110">
    <property type="entry name" value="Met-10+ protein-like domains"/>
    <property type="match status" value="1"/>
</dbReference>
<dbReference type="CDD" id="cd02440">
    <property type="entry name" value="AdoMet_MTases"/>
    <property type="match status" value="1"/>
</dbReference>
<dbReference type="AlphaFoldDB" id="T0ZJU4"/>
<reference evidence="5" key="1">
    <citation type="submission" date="2013-08" db="EMBL/GenBank/DDBJ databases">
        <authorList>
            <person name="Mendez C."/>
            <person name="Richter M."/>
            <person name="Ferrer M."/>
            <person name="Sanchez J."/>
        </authorList>
    </citation>
    <scope>NUCLEOTIDE SEQUENCE</scope>
</reference>
<dbReference type="SUPFAM" id="SSF53335">
    <property type="entry name" value="S-adenosyl-L-methionine-dependent methyltransferases"/>
    <property type="match status" value="1"/>
</dbReference>
<dbReference type="InterPro" id="IPR029063">
    <property type="entry name" value="SAM-dependent_MTases_sf"/>
</dbReference>
<evidence type="ECO:0000259" key="4">
    <source>
        <dbReference type="PROSITE" id="PS51684"/>
    </source>
</evidence>
<evidence type="ECO:0000256" key="2">
    <source>
        <dbReference type="ARBA" id="ARBA00022691"/>
    </source>
</evidence>
<keyword evidence="5" id="KW-0489">Methyltransferase</keyword>
<feature type="domain" description="SAM-dependent methyltransferase TRM5/TYW2-type" evidence="4">
    <location>
        <begin position="17"/>
        <end position="269"/>
    </location>
</feature>
<dbReference type="GO" id="GO:0031591">
    <property type="term" value="P:wybutosine biosynthetic process"/>
    <property type="evidence" value="ECO:0007669"/>
    <property type="project" value="TreeGrafter"/>
</dbReference>
<dbReference type="Gene3D" id="3.40.50.150">
    <property type="entry name" value="Vaccinia Virus protein VP39"/>
    <property type="match status" value="1"/>
</dbReference>
<dbReference type="EMBL" id="AUZY01008826">
    <property type="protein sequence ID" value="EQD44732.1"/>
    <property type="molecule type" value="Genomic_DNA"/>
</dbReference>
<dbReference type="Pfam" id="PF25133">
    <property type="entry name" value="TYW2_N_2"/>
    <property type="match status" value="1"/>
</dbReference>
<dbReference type="InterPro" id="IPR056743">
    <property type="entry name" value="TRM5-TYW2-like_MTfase"/>
</dbReference>
<name>T0ZJU4_9ZZZZ</name>
<proteinExistence type="predicted"/>
<protein>
    <recommendedName>
        <fullName evidence="4">SAM-dependent methyltransferase TRM5/TYW2-type domain-containing protein</fullName>
    </recommendedName>
</protein>